<comment type="caution">
    <text evidence="2">The sequence shown here is derived from an EMBL/GenBank/DDBJ whole genome shotgun (WGS) entry which is preliminary data.</text>
</comment>
<accession>A0A843WJR9</accession>
<feature type="region of interest" description="Disordered" evidence="1">
    <location>
        <begin position="54"/>
        <end position="77"/>
    </location>
</feature>
<proteinExistence type="predicted"/>
<protein>
    <submittedName>
        <fullName evidence="2">Uncharacterized protein</fullName>
    </submittedName>
</protein>
<organism evidence="2 3">
    <name type="scientific">Colocasia esculenta</name>
    <name type="common">Wild taro</name>
    <name type="synonym">Arum esculentum</name>
    <dbReference type="NCBI Taxonomy" id="4460"/>
    <lineage>
        <taxon>Eukaryota</taxon>
        <taxon>Viridiplantae</taxon>
        <taxon>Streptophyta</taxon>
        <taxon>Embryophyta</taxon>
        <taxon>Tracheophyta</taxon>
        <taxon>Spermatophyta</taxon>
        <taxon>Magnoliopsida</taxon>
        <taxon>Liliopsida</taxon>
        <taxon>Araceae</taxon>
        <taxon>Aroideae</taxon>
        <taxon>Colocasieae</taxon>
        <taxon>Colocasia</taxon>
    </lineage>
</organism>
<evidence type="ECO:0000313" key="2">
    <source>
        <dbReference type="EMBL" id="MQM10672.1"/>
    </source>
</evidence>
<reference evidence="2" key="1">
    <citation type="submission" date="2017-07" db="EMBL/GenBank/DDBJ databases">
        <title>Taro Niue Genome Assembly and Annotation.</title>
        <authorList>
            <person name="Atibalentja N."/>
            <person name="Keating K."/>
            <person name="Fields C.J."/>
        </authorList>
    </citation>
    <scope>NUCLEOTIDE SEQUENCE</scope>
    <source>
        <strain evidence="2">Niue_2</strain>
        <tissue evidence="2">Leaf</tissue>
    </source>
</reference>
<evidence type="ECO:0000256" key="1">
    <source>
        <dbReference type="SAM" id="MobiDB-lite"/>
    </source>
</evidence>
<keyword evidence="3" id="KW-1185">Reference proteome</keyword>
<gene>
    <name evidence="2" type="ORF">Taro_043570</name>
</gene>
<dbReference type="EMBL" id="NMUH01004741">
    <property type="protein sequence ID" value="MQM10672.1"/>
    <property type="molecule type" value="Genomic_DNA"/>
</dbReference>
<dbReference type="AlphaFoldDB" id="A0A843WJR9"/>
<evidence type="ECO:0000313" key="3">
    <source>
        <dbReference type="Proteomes" id="UP000652761"/>
    </source>
</evidence>
<name>A0A843WJR9_COLES</name>
<sequence length="164" mass="18951">MEIIRRHRGERNVDALIPMFGFDRGVYLVVAKAHRIEKKATRVFFIVSSLQMSSGSDETSSWGRGTGRRGPSRGVTERRIESGHKWNMTYRWDRTPQTNKEMLQHMTAMQKGYRGMLKSKHYKGKTFEDVIKSIPPGVDLSDWWTMVSTLEVTFLLPKSISSLR</sequence>
<dbReference type="Proteomes" id="UP000652761">
    <property type="component" value="Unassembled WGS sequence"/>
</dbReference>